<evidence type="ECO:0000313" key="2">
    <source>
        <dbReference type="Proteomes" id="UP001428817"/>
    </source>
</evidence>
<gene>
    <name evidence="1" type="ORF">GCM10023321_51350</name>
</gene>
<protein>
    <recommendedName>
        <fullName evidence="3">Secreted protein</fullName>
    </recommendedName>
</protein>
<comment type="caution">
    <text evidence="1">The sequence shown here is derived from an EMBL/GenBank/DDBJ whole genome shotgun (WGS) entry which is preliminary data.</text>
</comment>
<keyword evidence="2" id="KW-1185">Reference proteome</keyword>
<organism evidence="1 2">
    <name type="scientific">Pseudonocardia eucalypti</name>
    <dbReference type="NCBI Taxonomy" id="648755"/>
    <lineage>
        <taxon>Bacteria</taxon>
        <taxon>Bacillati</taxon>
        <taxon>Actinomycetota</taxon>
        <taxon>Actinomycetes</taxon>
        <taxon>Pseudonocardiales</taxon>
        <taxon>Pseudonocardiaceae</taxon>
        <taxon>Pseudonocardia</taxon>
    </lineage>
</organism>
<name>A0ABP9QLT8_9PSEU</name>
<evidence type="ECO:0008006" key="3">
    <source>
        <dbReference type="Google" id="ProtNLM"/>
    </source>
</evidence>
<dbReference type="Proteomes" id="UP001428817">
    <property type="component" value="Unassembled WGS sequence"/>
</dbReference>
<proteinExistence type="predicted"/>
<accession>A0ABP9QLT8</accession>
<evidence type="ECO:0000313" key="1">
    <source>
        <dbReference type="EMBL" id="GAA5163828.1"/>
    </source>
</evidence>
<dbReference type="EMBL" id="BAABJP010000030">
    <property type="protein sequence ID" value="GAA5163828.1"/>
    <property type="molecule type" value="Genomic_DNA"/>
</dbReference>
<reference evidence="2" key="1">
    <citation type="journal article" date="2019" name="Int. J. Syst. Evol. Microbiol.">
        <title>The Global Catalogue of Microorganisms (GCM) 10K type strain sequencing project: providing services to taxonomists for standard genome sequencing and annotation.</title>
        <authorList>
            <consortium name="The Broad Institute Genomics Platform"/>
            <consortium name="The Broad Institute Genome Sequencing Center for Infectious Disease"/>
            <person name="Wu L."/>
            <person name="Ma J."/>
        </authorList>
    </citation>
    <scope>NUCLEOTIDE SEQUENCE [LARGE SCALE GENOMIC DNA]</scope>
    <source>
        <strain evidence="2">JCM 18303</strain>
    </source>
</reference>
<sequence>MVVPTRLAMAALAGRADVVAVVVMVPLGPRTARQIKLTLAIMFILTPQTCMDETVITQFDAPTFRAW</sequence>